<dbReference type="AlphaFoldDB" id="A0A8S0V2P2"/>
<dbReference type="Proteomes" id="UP000594638">
    <property type="component" value="Unassembled WGS sequence"/>
</dbReference>
<keyword evidence="3" id="KW-1185">Reference proteome</keyword>
<gene>
    <name evidence="2" type="ORF">OLEA9_A088006</name>
</gene>
<dbReference type="Gramene" id="OE9A088006T1">
    <property type="protein sequence ID" value="OE9A088006C1"/>
    <property type="gene ID" value="OE9A088006"/>
</dbReference>
<name>A0A8S0V2P2_OLEEU</name>
<accession>A0A8S0V2P2</accession>
<feature type="region of interest" description="Disordered" evidence="1">
    <location>
        <begin position="1"/>
        <end position="57"/>
    </location>
</feature>
<organism evidence="2 3">
    <name type="scientific">Olea europaea subsp. europaea</name>
    <dbReference type="NCBI Taxonomy" id="158383"/>
    <lineage>
        <taxon>Eukaryota</taxon>
        <taxon>Viridiplantae</taxon>
        <taxon>Streptophyta</taxon>
        <taxon>Embryophyta</taxon>
        <taxon>Tracheophyta</taxon>
        <taxon>Spermatophyta</taxon>
        <taxon>Magnoliopsida</taxon>
        <taxon>eudicotyledons</taxon>
        <taxon>Gunneridae</taxon>
        <taxon>Pentapetalae</taxon>
        <taxon>asterids</taxon>
        <taxon>lamiids</taxon>
        <taxon>Lamiales</taxon>
        <taxon>Oleaceae</taxon>
        <taxon>Oleeae</taxon>
        <taxon>Olea</taxon>
    </lineage>
</organism>
<reference evidence="2 3" key="1">
    <citation type="submission" date="2019-12" db="EMBL/GenBank/DDBJ databases">
        <authorList>
            <person name="Alioto T."/>
            <person name="Alioto T."/>
            <person name="Gomez Garrido J."/>
        </authorList>
    </citation>
    <scope>NUCLEOTIDE SEQUENCE [LARGE SCALE GENOMIC DNA]</scope>
</reference>
<proteinExistence type="predicted"/>
<feature type="compositionally biased region" description="Acidic residues" evidence="1">
    <location>
        <begin position="16"/>
        <end position="28"/>
    </location>
</feature>
<protein>
    <submittedName>
        <fullName evidence="2">TIC 100</fullName>
    </submittedName>
</protein>
<sequence>MSNEEETHLELKTPEDESESDSDSDDEPLSYSRPRGTAQETGPDDSDSENTAESNSRCFTKVLNSKRLRKEREAEEEDYVYHEDLFNFPKDPENWREEDWKELRGDAPICHCRLLLSFGVVVTKTNSMLSQMHPGIAEVAAAKAWMFVNKPDGRRKANIDMLVNGSMGECMVVGQRAYNIFKNMKQAKVVSS</sequence>
<evidence type="ECO:0000313" key="3">
    <source>
        <dbReference type="Proteomes" id="UP000594638"/>
    </source>
</evidence>
<evidence type="ECO:0000313" key="2">
    <source>
        <dbReference type="EMBL" id="CAA3027821.1"/>
    </source>
</evidence>
<evidence type="ECO:0000256" key="1">
    <source>
        <dbReference type="SAM" id="MobiDB-lite"/>
    </source>
</evidence>
<dbReference type="OrthoDB" id="10654760at2759"/>
<feature type="compositionally biased region" description="Basic and acidic residues" evidence="1">
    <location>
        <begin position="1"/>
        <end position="15"/>
    </location>
</feature>
<comment type="caution">
    <text evidence="2">The sequence shown here is derived from an EMBL/GenBank/DDBJ whole genome shotgun (WGS) entry which is preliminary data.</text>
</comment>
<dbReference type="EMBL" id="CACTIH010009222">
    <property type="protein sequence ID" value="CAA3027821.1"/>
    <property type="molecule type" value="Genomic_DNA"/>
</dbReference>